<evidence type="ECO:0000259" key="6">
    <source>
        <dbReference type="PROSITE" id="PS50157"/>
    </source>
</evidence>
<sequence length="360" mass="40399">MSEDEDTSEKFVYVATQSNSCSSLESLQSASSECCSDNNELERASASTGSDDDEAEMVEGFQGMRVEETTEMNLAFVRRDYDDNKTIQDLNSMKIGDSQEAGPECPVCLRSFSSILAFSNHAENNRPCFVSQSESAFSCVECEESFLRLGDWVLHMNEDHGRVQRADQNYQSKRYLCLECGFVGESQALKSQHVRTTGHKRFDTGPYRCSDCEKEFQSVEGLLSHMRAKNHKWRLSQNQSRECRLCGKKFKSVSALDNHSTSKHGAKLPAAGEKEWICSVCGRADFATEKALQAHMSNPGKQHTIRENPCSCPPNKLRVVRAHRTSDGFIYKAIIKCSRCHRFPVTIPLPADRAMAVRDA</sequence>
<dbReference type="GO" id="GO:0043565">
    <property type="term" value="F:sequence-specific DNA binding"/>
    <property type="evidence" value="ECO:0007669"/>
    <property type="project" value="TreeGrafter"/>
</dbReference>
<dbReference type="Gene3D" id="3.30.160.60">
    <property type="entry name" value="Classic Zinc Finger"/>
    <property type="match status" value="3"/>
</dbReference>
<dbReference type="GO" id="GO:0008270">
    <property type="term" value="F:zinc ion binding"/>
    <property type="evidence" value="ECO:0007669"/>
    <property type="project" value="UniProtKB-KW"/>
</dbReference>
<protein>
    <recommendedName>
        <fullName evidence="6">C2H2-type domain-containing protein</fullName>
    </recommendedName>
</protein>
<accession>A0A024GDC7</accession>
<dbReference type="OrthoDB" id="10050330at2759"/>
<dbReference type="SMART" id="SM00355">
    <property type="entry name" value="ZnF_C2H2"/>
    <property type="match status" value="6"/>
</dbReference>
<dbReference type="GO" id="GO:0005634">
    <property type="term" value="C:nucleus"/>
    <property type="evidence" value="ECO:0007669"/>
    <property type="project" value="TreeGrafter"/>
</dbReference>
<dbReference type="AlphaFoldDB" id="A0A024GDC7"/>
<dbReference type="PROSITE" id="PS50157">
    <property type="entry name" value="ZINC_FINGER_C2H2_2"/>
    <property type="match status" value="2"/>
</dbReference>
<dbReference type="Pfam" id="PF00096">
    <property type="entry name" value="zf-C2H2"/>
    <property type="match status" value="1"/>
</dbReference>
<keyword evidence="3 5" id="KW-0863">Zinc-finger</keyword>
<evidence type="ECO:0000313" key="8">
    <source>
        <dbReference type="Proteomes" id="UP000053237"/>
    </source>
</evidence>
<dbReference type="STRING" id="65357.A0A024GDC7"/>
<dbReference type="PANTHER" id="PTHR24408:SF58">
    <property type="entry name" value="TRANSCRIPTION FACTOR (TFIIIA), PUTATIVE (AFU_ORTHOLOGUE AFUA_1G05150)-RELATED"/>
    <property type="match status" value="1"/>
</dbReference>
<keyword evidence="1" id="KW-0479">Metal-binding</keyword>
<name>A0A024GDC7_9STRA</name>
<evidence type="ECO:0000256" key="3">
    <source>
        <dbReference type="ARBA" id="ARBA00022771"/>
    </source>
</evidence>
<keyword evidence="4" id="KW-0862">Zinc</keyword>
<feature type="domain" description="C2H2-type" evidence="6">
    <location>
        <begin position="241"/>
        <end position="269"/>
    </location>
</feature>
<dbReference type="InterPro" id="IPR013087">
    <property type="entry name" value="Znf_C2H2_type"/>
</dbReference>
<dbReference type="InParanoid" id="A0A024GDC7"/>
<dbReference type="Proteomes" id="UP000053237">
    <property type="component" value="Unassembled WGS sequence"/>
</dbReference>
<keyword evidence="2" id="KW-0677">Repeat</keyword>
<evidence type="ECO:0000256" key="1">
    <source>
        <dbReference type="ARBA" id="ARBA00022723"/>
    </source>
</evidence>
<evidence type="ECO:0000256" key="2">
    <source>
        <dbReference type="ARBA" id="ARBA00022737"/>
    </source>
</evidence>
<dbReference type="InterPro" id="IPR036236">
    <property type="entry name" value="Znf_C2H2_sf"/>
</dbReference>
<dbReference type="PANTHER" id="PTHR24408">
    <property type="entry name" value="ZINC FINGER PROTEIN"/>
    <property type="match status" value="1"/>
</dbReference>
<dbReference type="Pfam" id="PF12874">
    <property type="entry name" value="zf-met"/>
    <property type="match status" value="1"/>
</dbReference>
<dbReference type="PROSITE" id="PS00028">
    <property type="entry name" value="ZINC_FINGER_C2H2_1"/>
    <property type="match status" value="3"/>
</dbReference>
<organism evidence="7 8">
    <name type="scientific">Albugo candida</name>
    <dbReference type="NCBI Taxonomy" id="65357"/>
    <lineage>
        <taxon>Eukaryota</taxon>
        <taxon>Sar</taxon>
        <taxon>Stramenopiles</taxon>
        <taxon>Oomycota</taxon>
        <taxon>Peronosporomycetes</taxon>
        <taxon>Albuginales</taxon>
        <taxon>Albuginaceae</taxon>
        <taxon>Albugo</taxon>
    </lineage>
</organism>
<feature type="domain" description="C2H2-type" evidence="6">
    <location>
        <begin position="207"/>
        <end position="231"/>
    </location>
</feature>
<dbReference type="SUPFAM" id="SSF57667">
    <property type="entry name" value="beta-beta-alpha zinc fingers"/>
    <property type="match status" value="1"/>
</dbReference>
<comment type="caution">
    <text evidence="7">The sequence shown here is derived from an EMBL/GenBank/DDBJ whole genome shotgun (WGS) entry which is preliminary data.</text>
</comment>
<evidence type="ECO:0000313" key="7">
    <source>
        <dbReference type="EMBL" id="CCI44772.1"/>
    </source>
</evidence>
<dbReference type="EMBL" id="CAIX01000079">
    <property type="protein sequence ID" value="CCI44772.1"/>
    <property type="molecule type" value="Genomic_DNA"/>
</dbReference>
<gene>
    <name evidence="7" type="ORF">BN9_055960</name>
</gene>
<evidence type="ECO:0000256" key="4">
    <source>
        <dbReference type="ARBA" id="ARBA00022833"/>
    </source>
</evidence>
<proteinExistence type="predicted"/>
<dbReference type="GO" id="GO:0000981">
    <property type="term" value="F:DNA-binding transcription factor activity, RNA polymerase II-specific"/>
    <property type="evidence" value="ECO:0007669"/>
    <property type="project" value="TreeGrafter"/>
</dbReference>
<evidence type="ECO:0000256" key="5">
    <source>
        <dbReference type="PROSITE-ProRule" id="PRU00042"/>
    </source>
</evidence>
<reference evidence="7 8" key="1">
    <citation type="submission" date="2012-05" db="EMBL/GenBank/DDBJ databases">
        <title>Recombination and specialization in a pathogen metapopulation.</title>
        <authorList>
            <person name="Gardiner A."/>
            <person name="Kemen E."/>
            <person name="Schultz-Larsen T."/>
            <person name="MacLean D."/>
            <person name="Van Oosterhout C."/>
            <person name="Jones J.D.G."/>
        </authorList>
    </citation>
    <scope>NUCLEOTIDE SEQUENCE [LARGE SCALE GENOMIC DNA]</scope>
    <source>
        <strain evidence="7 8">Ac Nc2</strain>
    </source>
</reference>
<keyword evidence="8" id="KW-1185">Reference proteome</keyword>